<dbReference type="EMBL" id="SWLB01000017">
    <property type="protein sequence ID" value="KAF3327541.1"/>
    <property type="molecule type" value="Genomic_DNA"/>
</dbReference>
<keyword evidence="2" id="KW-0472">Membrane</keyword>
<evidence type="ECO:0000313" key="5">
    <source>
        <dbReference type="EMBL" id="KAF3327541.1"/>
    </source>
</evidence>
<dbReference type="FunFam" id="2.40.160.50:FF:000007">
    <property type="entry name" value="Outer envelope protein 80, chloroplastic"/>
    <property type="match status" value="1"/>
</dbReference>
<gene>
    <name evidence="5" type="ORF">FCM35_KLT07659</name>
</gene>
<sequence length="360" mass="38992">MGAQQSIQAGKARIDFNVDLTQMLCETFLLPPLRSADGGFSQVIGRLSLKHPNLFGGSEKLDVSWDKGLNDSHIIIAFRRPQFGLFSQQSSVFKHSVTPEIAVHGSPVDNFTRSGSRGINLCRFSLGFDIGESITPNWSNTTTIKFEHIKPINNEGRSIRSDVDGFPLTHSGSLHDNMVVLKQESEYATTEGDTFSRVKFQMEQGLPVLPKFLIFNRFKFTASKGLKLGPTFLVASLTGGSMVGDMAPYQAFTIGGLGSVRGYGEGAVGSGRSCLVANSELIIPVTKNFDGSLFVDCGTDLGSARYVPGNPALRNGKPGFGVGLGYGIRFNSHVGQWRLDYAINAFQRKTIYFGINCGGA</sequence>
<dbReference type="GO" id="GO:0009658">
    <property type="term" value="P:chloroplast organization"/>
    <property type="evidence" value="ECO:0007669"/>
    <property type="project" value="TreeGrafter"/>
</dbReference>
<dbReference type="OrthoDB" id="2013615at2759"/>
<evidence type="ECO:0000259" key="4">
    <source>
        <dbReference type="Pfam" id="PF01103"/>
    </source>
</evidence>
<evidence type="ECO:0000256" key="2">
    <source>
        <dbReference type="ARBA" id="ARBA00023136"/>
    </source>
</evidence>
<keyword evidence="1" id="KW-0934">Plastid</keyword>
<dbReference type="InterPro" id="IPR039910">
    <property type="entry name" value="D15-like"/>
</dbReference>
<keyword evidence="6" id="KW-1185">Reference proteome</keyword>
<evidence type="ECO:0000313" key="6">
    <source>
        <dbReference type="Proteomes" id="UP000623129"/>
    </source>
</evidence>
<proteinExistence type="predicted"/>
<dbReference type="Pfam" id="PF01103">
    <property type="entry name" value="Omp85"/>
    <property type="match status" value="1"/>
</dbReference>
<dbReference type="GO" id="GO:0009707">
    <property type="term" value="C:chloroplast outer membrane"/>
    <property type="evidence" value="ECO:0007669"/>
    <property type="project" value="UniProtKB-SubCell"/>
</dbReference>
<dbReference type="PANTHER" id="PTHR12815">
    <property type="entry name" value="SORTING AND ASSEMBLY MACHINERY SAMM50 PROTEIN FAMILY MEMBER"/>
    <property type="match status" value="1"/>
</dbReference>
<feature type="domain" description="Bacterial surface antigen (D15)" evidence="4">
    <location>
        <begin position="53"/>
        <end position="355"/>
    </location>
</feature>
<comment type="caution">
    <text evidence="5">The sequence shown here is derived from an EMBL/GenBank/DDBJ whole genome shotgun (WGS) entry which is preliminary data.</text>
</comment>
<dbReference type="Gene3D" id="2.40.160.50">
    <property type="entry name" value="membrane protein fhac: a member of the omp85/tpsb transporter family"/>
    <property type="match status" value="1"/>
</dbReference>
<dbReference type="AlphaFoldDB" id="A0A833QT33"/>
<dbReference type="InterPro" id="IPR000184">
    <property type="entry name" value="Bac_surfAg_D15"/>
</dbReference>
<comment type="subcellular location">
    <subcellularLocation>
        <location evidence="3">Plastid</location>
        <location evidence="3">Chloroplast outer membrane</location>
    </subcellularLocation>
</comment>
<dbReference type="PANTHER" id="PTHR12815:SF40">
    <property type="entry name" value="OUTER ENVELOPE PROTEIN 36, CHLOROPLASTIC-RELATED"/>
    <property type="match status" value="1"/>
</dbReference>
<dbReference type="GO" id="GO:0009793">
    <property type="term" value="P:embryo development ending in seed dormancy"/>
    <property type="evidence" value="ECO:0007669"/>
    <property type="project" value="TreeGrafter"/>
</dbReference>
<evidence type="ECO:0000256" key="3">
    <source>
        <dbReference type="ARBA" id="ARBA00024013"/>
    </source>
</evidence>
<dbReference type="Proteomes" id="UP000623129">
    <property type="component" value="Unassembled WGS sequence"/>
</dbReference>
<evidence type="ECO:0000256" key="1">
    <source>
        <dbReference type="ARBA" id="ARBA00022805"/>
    </source>
</evidence>
<protein>
    <submittedName>
        <fullName evidence="5">Outer envelope protein 80</fullName>
    </submittedName>
</protein>
<organism evidence="5 6">
    <name type="scientific">Carex littledalei</name>
    <dbReference type="NCBI Taxonomy" id="544730"/>
    <lineage>
        <taxon>Eukaryota</taxon>
        <taxon>Viridiplantae</taxon>
        <taxon>Streptophyta</taxon>
        <taxon>Embryophyta</taxon>
        <taxon>Tracheophyta</taxon>
        <taxon>Spermatophyta</taxon>
        <taxon>Magnoliopsida</taxon>
        <taxon>Liliopsida</taxon>
        <taxon>Poales</taxon>
        <taxon>Cyperaceae</taxon>
        <taxon>Cyperoideae</taxon>
        <taxon>Cariceae</taxon>
        <taxon>Carex</taxon>
        <taxon>Carex subgen. Euthyceras</taxon>
    </lineage>
</organism>
<keyword evidence="5" id="KW-0261">Viral envelope protein</keyword>
<accession>A0A833QT33</accession>
<name>A0A833QT33_9POAL</name>
<keyword evidence="1" id="KW-1002">Plastid outer membrane</keyword>
<keyword evidence="5" id="KW-0946">Virion</keyword>
<reference evidence="5" key="1">
    <citation type="submission" date="2020-01" db="EMBL/GenBank/DDBJ databases">
        <title>Genome sequence of Kobresia littledalei, the first chromosome-level genome in the family Cyperaceae.</title>
        <authorList>
            <person name="Qu G."/>
        </authorList>
    </citation>
    <scope>NUCLEOTIDE SEQUENCE</scope>
    <source>
        <strain evidence="5">C.B.Clarke</strain>
        <tissue evidence="5">Leaf</tissue>
    </source>
</reference>